<feature type="region of interest" description="Disordered" evidence="2">
    <location>
        <begin position="14"/>
        <end position="38"/>
    </location>
</feature>
<dbReference type="Proteomes" id="UP001150925">
    <property type="component" value="Unassembled WGS sequence"/>
</dbReference>
<keyword evidence="1" id="KW-0343">GTPase activation</keyword>
<protein>
    <submittedName>
        <fullName evidence="4">Rho GTPase activating protein</fullName>
    </submittedName>
</protein>
<dbReference type="PANTHER" id="PTHR23176:SF129">
    <property type="entry name" value="RHO GTPASE ACTIVATING PROTEIN AT 16F, ISOFORM E-RELATED"/>
    <property type="match status" value="1"/>
</dbReference>
<organism evidence="4 5">
    <name type="scientific">Dispira parvispora</name>
    <dbReference type="NCBI Taxonomy" id="1520584"/>
    <lineage>
        <taxon>Eukaryota</taxon>
        <taxon>Fungi</taxon>
        <taxon>Fungi incertae sedis</taxon>
        <taxon>Zoopagomycota</taxon>
        <taxon>Kickxellomycotina</taxon>
        <taxon>Dimargaritomycetes</taxon>
        <taxon>Dimargaritales</taxon>
        <taxon>Dimargaritaceae</taxon>
        <taxon>Dispira</taxon>
    </lineage>
</organism>
<dbReference type="Gene3D" id="1.10.555.10">
    <property type="entry name" value="Rho GTPase activation protein"/>
    <property type="match status" value="1"/>
</dbReference>
<dbReference type="GO" id="GO:0005096">
    <property type="term" value="F:GTPase activator activity"/>
    <property type="evidence" value="ECO:0007669"/>
    <property type="project" value="UniProtKB-KW"/>
</dbReference>
<dbReference type="Pfam" id="PF00620">
    <property type="entry name" value="RhoGAP"/>
    <property type="match status" value="1"/>
</dbReference>
<dbReference type="SUPFAM" id="SSF48350">
    <property type="entry name" value="GTPase activation domain, GAP"/>
    <property type="match status" value="1"/>
</dbReference>
<name>A0A9W8AJT7_9FUNG</name>
<dbReference type="AlphaFoldDB" id="A0A9W8AJT7"/>
<comment type="caution">
    <text evidence="4">The sequence shown here is derived from an EMBL/GenBank/DDBJ whole genome shotgun (WGS) entry which is preliminary data.</text>
</comment>
<feature type="compositionally biased region" description="Polar residues" evidence="2">
    <location>
        <begin position="23"/>
        <end position="38"/>
    </location>
</feature>
<dbReference type="OrthoDB" id="185175at2759"/>
<evidence type="ECO:0000256" key="2">
    <source>
        <dbReference type="SAM" id="MobiDB-lite"/>
    </source>
</evidence>
<proteinExistence type="predicted"/>
<evidence type="ECO:0000313" key="4">
    <source>
        <dbReference type="EMBL" id="KAJ1949586.1"/>
    </source>
</evidence>
<feature type="domain" description="Rho-GAP" evidence="3">
    <location>
        <begin position="57"/>
        <end position="252"/>
    </location>
</feature>
<evidence type="ECO:0000313" key="5">
    <source>
        <dbReference type="Proteomes" id="UP001150925"/>
    </source>
</evidence>
<dbReference type="GO" id="GO:0007165">
    <property type="term" value="P:signal transduction"/>
    <property type="evidence" value="ECO:0007669"/>
    <property type="project" value="InterPro"/>
</dbReference>
<dbReference type="InterPro" id="IPR008936">
    <property type="entry name" value="Rho_GTPase_activation_prot"/>
</dbReference>
<dbReference type="PANTHER" id="PTHR23176">
    <property type="entry name" value="RHO/RAC/CDC GTPASE-ACTIVATING PROTEIN"/>
    <property type="match status" value="1"/>
</dbReference>
<evidence type="ECO:0000256" key="1">
    <source>
        <dbReference type="ARBA" id="ARBA00022468"/>
    </source>
</evidence>
<dbReference type="InterPro" id="IPR000198">
    <property type="entry name" value="RhoGAP_dom"/>
</dbReference>
<dbReference type="PROSITE" id="PS50238">
    <property type="entry name" value="RHOGAP"/>
    <property type="match status" value="1"/>
</dbReference>
<dbReference type="SMART" id="SM00324">
    <property type="entry name" value="RhoGAP"/>
    <property type="match status" value="1"/>
</dbReference>
<sequence>MTVNWNRARKIFASHPNGAGGSAPTSQGGNSASLSTGSSTFGGDAGKLKTSGPVFGIPLDQAVMTSRIKENYALPAIVYRSIEYLDAKGAASEEGVYRLSGSSQTIKSLRQKFDTDGDFNILKSNQYHDVHAVAGLLKLYLRELPTSVLTPELHPQFMKIIDYNDRRSRVKELGRLVSILPLPNYTLLRALTAHLIRIVRKAEINKMTLRNVGIVFSPSLGIPAGVFNLLILEFKYVFWVNDEGVPQPRPVSQMVIFPADPVEGEGDPTELEPVLSAEESGTPGQLSGLTSGSKLRHEIHVGHNRALPIPPGQGEPRNASLTTIQPLPGLQQAVVVEQAYSPTGDLGSAETGDSRDGSSQEFSTSGPLYQTFGPAPDLNPTRTHLSPS</sequence>
<feature type="region of interest" description="Disordered" evidence="2">
    <location>
        <begin position="343"/>
        <end position="388"/>
    </location>
</feature>
<feature type="non-terminal residue" evidence="4">
    <location>
        <position position="388"/>
    </location>
</feature>
<evidence type="ECO:0000259" key="3">
    <source>
        <dbReference type="PROSITE" id="PS50238"/>
    </source>
</evidence>
<dbReference type="EMBL" id="JANBPY010003974">
    <property type="protein sequence ID" value="KAJ1949586.1"/>
    <property type="molecule type" value="Genomic_DNA"/>
</dbReference>
<dbReference type="InterPro" id="IPR050729">
    <property type="entry name" value="Rho-GAP"/>
</dbReference>
<reference evidence="4" key="1">
    <citation type="submission" date="2022-07" db="EMBL/GenBank/DDBJ databases">
        <title>Phylogenomic reconstructions and comparative analyses of Kickxellomycotina fungi.</title>
        <authorList>
            <person name="Reynolds N.K."/>
            <person name="Stajich J.E."/>
            <person name="Barry K."/>
            <person name="Grigoriev I.V."/>
            <person name="Crous P."/>
            <person name="Smith M.E."/>
        </authorList>
    </citation>
    <scope>NUCLEOTIDE SEQUENCE</scope>
    <source>
        <strain evidence="4">RSA 1196</strain>
    </source>
</reference>
<dbReference type="GO" id="GO:0005737">
    <property type="term" value="C:cytoplasm"/>
    <property type="evidence" value="ECO:0007669"/>
    <property type="project" value="TreeGrafter"/>
</dbReference>
<gene>
    <name evidence="4" type="primary">BEM3_2</name>
    <name evidence="4" type="ORF">IWQ62_006707</name>
</gene>
<keyword evidence="5" id="KW-1185">Reference proteome</keyword>
<feature type="compositionally biased region" description="Polar residues" evidence="2">
    <location>
        <begin position="359"/>
        <end position="368"/>
    </location>
</feature>
<accession>A0A9W8AJT7</accession>